<keyword evidence="3" id="KW-1185">Reference proteome</keyword>
<dbReference type="Pfam" id="PF15748">
    <property type="entry name" value="CCSAP"/>
    <property type="match status" value="1"/>
</dbReference>
<dbReference type="Proteomes" id="UP000735302">
    <property type="component" value="Unassembled WGS sequence"/>
</dbReference>
<evidence type="ECO:0000256" key="1">
    <source>
        <dbReference type="SAM" id="MobiDB-lite"/>
    </source>
</evidence>
<evidence type="ECO:0000313" key="3">
    <source>
        <dbReference type="Proteomes" id="UP000735302"/>
    </source>
</evidence>
<proteinExistence type="predicted"/>
<name>A0AAV4CFA5_9GAST</name>
<evidence type="ECO:0000313" key="2">
    <source>
        <dbReference type="EMBL" id="GFO30183.1"/>
    </source>
</evidence>
<dbReference type="GO" id="GO:0036064">
    <property type="term" value="C:ciliary basal body"/>
    <property type="evidence" value="ECO:0007669"/>
    <property type="project" value="TreeGrafter"/>
</dbReference>
<dbReference type="GO" id="GO:0035869">
    <property type="term" value="C:ciliary transition zone"/>
    <property type="evidence" value="ECO:0007669"/>
    <property type="project" value="TreeGrafter"/>
</dbReference>
<dbReference type="GO" id="GO:1901673">
    <property type="term" value="P:regulation of mitotic spindle assembly"/>
    <property type="evidence" value="ECO:0007669"/>
    <property type="project" value="TreeGrafter"/>
</dbReference>
<dbReference type="PANTHER" id="PTHR31022:SF4">
    <property type="entry name" value="CENTRIOLE, CILIA AND SPINDLE-ASSOCIATED PROTEIN"/>
    <property type="match status" value="1"/>
</dbReference>
<comment type="caution">
    <text evidence="2">The sequence shown here is derived from an EMBL/GenBank/DDBJ whole genome shotgun (WGS) entry which is preliminary data.</text>
</comment>
<dbReference type="PANTHER" id="PTHR31022">
    <property type="entry name" value="CENTRIOLE, CILIA AND SPINDLE-ASSOCIATED PROTEIN"/>
    <property type="match status" value="1"/>
</dbReference>
<dbReference type="AlphaFoldDB" id="A0AAV4CFA5"/>
<dbReference type="GO" id="GO:0008017">
    <property type="term" value="F:microtubule binding"/>
    <property type="evidence" value="ECO:0007669"/>
    <property type="project" value="TreeGrafter"/>
</dbReference>
<dbReference type="EMBL" id="BLXT01006232">
    <property type="protein sequence ID" value="GFO30183.1"/>
    <property type="molecule type" value="Genomic_DNA"/>
</dbReference>
<organism evidence="2 3">
    <name type="scientific">Plakobranchus ocellatus</name>
    <dbReference type="NCBI Taxonomy" id="259542"/>
    <lineage>
        <taxon>Eukaryota</taxon>
        <taxon>Metazoa</taxon>
        <taxon>Spiralia</taxon>
        <taxon>Lophotrochozoa</taxon>
        <taxon>Mollusca</taxon>
        <taxon>Gastropoda</taxon>
        <taxon>Heterobranchia</taxon>
        <taxon>Euthyneura</taxon>
        <taxon>Panpulmonata</taxon>
        <taxon>Sacoglossa</taxon>
        <taxon>Placobranchoidea</taxon>
        <taxon>Plakobranchidae</taxon>
        <taxon>Plakobranchus</taxon>
    </lineage>
</organism>
<gene>
    <name evidence="2" type="ORF">PoB_005668800</name>
</gene>
<dbReference type="GO" id="GO:0005819">
    <property type="term" value="C:spindle"/>
    <property type="evidence" value="ECO:0007669"/>
    <property type="project" value="TreeGrafter"/>
</dbReference>
<feature type="region of interest" description="Disordered" evidence="1">
    <location>
        <begin position="199"/>
        <end position="232"/>
    </location>
</feature>
<reference evidence="2 3" key="1">
    <citation type="journal article" date="2021" name="Elife">
        <title>Chloroplast acquisition without the gene transfer in kleptoplastic sea slugs, Plakobranchus ocellatus.</title>
        <authorList>
            <person name="Maeda T."/>
            <person name="Takahashi S."/>
            <person name="Yoshida T."/>
            <person name="Shimamura S."/>
            <person name="Takaki Y."/>
            <person name="Nagai Y."/>
            <person name="Toyoda A."/>
            <person name="Suzuki Y."/>
            <person name="Arimoto A."/>
            <person name="Ishii H."/>
            <person name="Satoh N."/>
            <person name="Nishiyama T."/>
            <person name="Hasebe M."/>
            <person name="Maruyama T."/>
            <person name="Minagawa J."/>
            <person name="Obokata J."/>
            <person name="Shigenobu S."/>
        </authorList>
    </citation>
    <scope>NUCLEOTIDE SEQUENCE [LARGE SCALE GENOMIC DNA]</scope>
</reference>
<protein>
    <submittedName>
        <fullName evidence="2">Uncharacterized protein</fullName>
    </submittedName>
</protein>
<feature type="region of interest" description="Disordered" evidence="1">
    <location>
        <begin position="250"/>
        <end position="284"/>
    </location>
</feature>
<dbReference type="GO" id="GO:0005814">
    <property type="term" value="C:centriole"/>
    <property type="evidence" value="ECO:0007669"/>
    <property type="project" value="TreeGrafter"/>
</dbReference>
<sequence>MVAKKSEYQNQFKSSIVKKNHDIYIANLALRTERRDREFMHTPLCWVELSPDDGEVCSDNSEEEVPLANKAKATETQQKEVYQSLAEIMAEAKEKADALRRQQRLDKHPPAEAPKIEKLSMEDVEDINKKVDDKEVADKSLSIYEIVDKENRKLNQKIAQTYVFDKEKGGKCIEVNGEEEVNLREAEIENFSDLKQKQSNMRKTYVKKGSSKKLPVQRPNKAKASGHGKSAVEGAAQIQPIFSSTVPSLSLTSVSSRRPVRPDRKGRISQNKRRAVSSCSTQSKKPPFVSYGAADVEDSLALHRTHNVMAQTDVYQHALQAKIRREEEQRRYREKKMNAQKSFSAEDLLERLSSVGLTPRDDWASEYSLQFHGYEPREYQRAVSARSVLPRAAFSSFCPVRSGGCKIVHVD</sequence>
<dbReference type="InterPro" id="IPR029774">
    <property type="entry name" value="CSAP"/>
</dbReference>
<accession>A0AAV4CFA5</accession>